<dbReference type="CDD" id="cd00814">
    <property type="entry name" value="MetRS_core"/>
    <property type="match status" value="1"/>
</dbReference>
<keyword evidence="11 16" id="KW-0067">ATP-binding</keyword>
<dbReference type="PROSITE" id="PS50886">
    <property type="entry name" value="TRBD"/>
    <property type="match status" value="1"/>
</dbReference>
<dbReference type="Pfam" id="PF09334">
    <property type="entry name" value="tRNA-synt_1g"/>
    <property type="match status" value="1"/>
</dbReference>
<dbReference type="GO" id="GO:0005829">
    <property type="term" value="C:cytosol"/>
    <property type="evidence" value="ECO:0007669"/>
    <property type="project" value="TreeGrafter"/>
</dbReference>
<evidence type="ECO:0000256" key="13">
    <source>
        <dbReference type="ARBA" id="ARBA00022917"/>
    </source>
</evidence>
<dbReference type="Gene3D" id="3.40.50.620">
    <property type="entry name" value="HUPs"/>
    <property type="match status" value="1"/>
</dbReference>
<dbReference type="InterPro" id="IPR015413">
    <property type="entry name" value="Methionyl/Leucyl_tRNA_Synth"/>
</dbReference>
<dbReference type="SUPFAM" id="SSF52374">
    <property type="entry name" value="Nucleotidylyl transferase"/>
    <property type="match status" value="1"/>
</dbReference>
<feature type="binding site" evidence="16">
    <location>
        <position position="157"/>
    </location>
    <ligand>
        <name>Zn(2+)</name>
        <dbReference type="ChEBI" id="CHEBI:29105"/>
    </ligand>
</feature>
<dbReference type="GO" id="GO:0005524">
    <property type="term" value="F:ATP binding"/>
    <property type="evidence" value="ECO:0007669"/>
    <property type="project" value="UniProtKB-UniRule"/>
</dbReference>
<dbReference type="FunFam" id="2.20.28.20:FF:000001">
    <property type="entry name" value="Methionine--tRNA ligase"/>
    <property type="match status" value="1"/>
</dbReference>
<evidence type="ECO:0000256" key="8">
    <source>
        <dbReference type="ARBA" id="ARBA00022723"/>
    </source>
</evidence>
<evidence type="ECO:0000256" key="14">
    <source>
        <dbReference type="ARBA" id="ARBA00023146"/>
    </source>
</evidence>
<evidence type="ECO:0000313" key="18">
    <source>
        <dbReference type="EMBL" id="KKO43957.1"/>
    </source>
</evidence>
<comment type="caution">
    <text evidence="18">The sequence shown here is derived from an EMBL/GenBank/DDBJ whole genome shotgun (WGS) entry which is preliminary data.</text>
</comment>
<dbReference type="Pfam" id="PF01588">
    <property type="entry name" value="tRNA_bind"/>
    <property type="match status" value="1"/>
</dbReference>
<evidence type="ECO:0000256" key="11">
    <source>
        <dbReference type="ARBA" id="ARBA00022840"/>
    </source>
</evidence>
<feature type="binding site" evidence="16">
    <location>
        <position position="332"/>
    </location>
    <ligand>
        <name>ATP</name>
        <dbReference type="ChEBI" id="CHEBI:30616"/>
    </ligand>
</feature>
<keyword evidence="5 16" id="KW-0963">Cytoplasm</keyword>
<evidence type="ECO:0000256" key="16">
    <source>
        <dbReference type="HAMAP-Rule" id="MF_00098"/>
    </source>
</evidence>
<evidence type="ECO:0000256" key="12">
    <source>
        <dbReference type="ARBA" id="ARBA00022884"/>
    </source>
</evidence>
<dbReference type="NCBIfam" id="NF001100">
    <property type="entry name" value="PRK00133.1"/>
    <property type="match status" value="1"/>
</dbReference>
<evidence type="ECO:0000259" key="17">
    <source>
        <dbReference type="PROSITE" id="PS50886"/>
    </source>
</evidence>
<dbReference type="STRING" id="336831.WG68_18180"/>
<evidence type="ECO:0000256" key="1">
    <source>
        <dbReference type="ARBA" id="ARBA00003314"/>
    </source>
</evidence>
<evidence type="ECO:0000256" key="2">
    <source>
        <dbReference type="ARBA" id="ARBA00004496"/>
    </source>
</evidence>
<keyword evidence="8 16" id="KW-0479">Metal-binding</keyword>
<dbReference type="OrthoDB" id="9810191at2"/>
<keyword evidence="10 16" id="KW-0862">Zinc</keyword>
<dbReference type="SUPFAM" id="SSF50249">
    <property type="entry name" value="Nucleic acid-binding proteins"/>
    <property type="match status" value="1"/>
</dbReference>
<protein>
    <recommendedName>
        <fullName evidence="16">Methionine--tRNA ligase</fullName>
        <ecNumber evidence="16">6.1.1.10</ecNumber>
    </recommendedName>
    <alternativeName>
        <fullName evidence="16">Methionyl-tRNA synthetase</fullName>
        <shortName evidence="16">MetRS</shortName>
    </alternativeName>
</protein>
<comment type="cofactor">
    <cofactor evidence="16">
        <name>Zn(2+)</name>
        <dbReference type="ChEBI" id="CHEBI:29105"/>
    </cofactor>
    <text evidence="16">Binds 1 zinc ion per subunit.</text>
</comment>
<keyword evidence="7 16" id="KW-0436">Ligase</keyword>
<comment type="subunit">
    <text evidence="4 16">Homodimer.</text>
</comment>
<dbReference type="HAMAP" id="MF_00098">
    <property type="entry name" value="Met_tRNA_synth_type1"/>
    <property type="match status" value="1"/>
</dbReference>
<evidence type="ECO:0000256" key="9">
    <source>
        <dbReference type="ARBA" id="ARBA00022741"/>
    </source>
</evidence>
<feature type="domain" description="TRNA-binding" evidence="17">
    <location>
        <begin position="576"/>
        <end position="678"/>
    </location>
</feature>
<dbReference type="InterPro" id="IPR012340">
    <property type="entry name" value="NA-bd_OB-fold"/>
</dbReference>
<dbReference type="InterPro" id="IPR009080">
    <property type="entry name" value="tRNAsynth_Ia_anticodon-bd"/>
</dbReference>
<dbReference type="Gene3D" id="2.20.28.20">
    <property type="entry name" value="Methionyl-tRNA synthetase, Zn-domain"/>
    <property type="match status" value="1"/>
</dbReference>
<dbReference type="FunFam" id="1.10.730.10:FF:000005">
    <property type="entry name" value="Methionine--tRNA ligase"/>
    <property type="match status" value="1"/>
</dbReference>
<comment type="subcellular location">
    <subcellularLocation>
        <location evidence="2 16">Cytoplasm</location>
    </subcellularLocation>
</comment>
<evidence type="ECO:0000256" key="5">
    <source>
        <dbReference type="ARBA" id="ARBA00022490"/>
    </source>
</evidence>
<comment type="catalytic activity">
    <reaction evidence="15 16">
        <text>tRNA(Met) + L-methionine + ATP = L-methionyl-tRNA(Met) + AMP + diphosphate</text>
        <dbReference type="Rhea" id="RHEA:13481"/>
        <dbReference type="Rhea" id="RHEA-COMP:9667"/>
        <dbReference type="Rhea" id="RHEA-COMP:9698"/>
        <dbReference type="ChEBI" id="CHEBI:30616"/>
        <dbReference type="ChEBI" id="CHEBI:33019"/>
        <dbReference type="ChEBI" id="CHEBI:57844"/>
        <dbReference type="ChEBI" id="CHEBI:78442"/>
        <dbReference type="ChEBI" id="CHEBI:78530"/>
        <dbReference type="ChEBI" id="CHEBI:456215"/>
        <dbReference type="EC" id="6.1.1.10"/>
    </reaction>
</comment>
<dbReference type="SUPFAM" id="SSF57770">
    <property type="entry name" value="Methionyl-tRNA synthetase (MetRS), Zn-domain"/>
    <property type="match status" value="1"/>
</dbReference>
<dbReference type="InterPro" id="IPR033911">
    <property type="entry name" value="MetRS_core"/>
</dbReference>
<dbReference type="Gene3D" id="2.40.50.140">
    <property type="entry name" value="Nucleic acid-binding proteins"/>
    <property type="match status" value="1"/>
</dbReference>
<dbReference type="NCBIfam" id="TIGR00398">
    <property type="entry name" value="metG"/>
    <property type="match status" value="1"/>
</dbReference>
<dbReference type="SUPFAM" id="SSF47323">
    <property type="entry name" value="Anticodon-binding domain of a subclass of class I aminoacyl-tRNA synthetases"/>
    <property type="match status" value="1"/>
</dbReference>
<sequence length="678" mass="75593">MSQRKILITSALPYANGPIHLGHLLEYIQTDIWARFQKARGHECYYVCADDAHGTPIMLKAQQQGITPEQMIAQTRIEHEADFAGFAIGFDNYYTTHSEENREFASLIYKRLDDAGYIKRKTISQLYDPQKNMFLPDRFVKGDCPKCGALDQNGDSCDVCGATYSPTDVKNPRSVVSGATPVLKDSEHYFFDLPAFSQMLQDWTRSGALQEEMANKLQEWFIDGLQMWDISRDAPYFGFEIPGAPGKFFYVWLDAPIGYLASFKNYCDKHNIDFDSFWQQDSSAEVYHFIGKDIIYFHSLFWPAMLHGAGFRKPNAVYAHGFVTVNGAKMSKSRGTFIKARAYLDNLNPEYLRYYFASKLTSGITDLDLNLDDFTQKVNADLVGKVVNIASRCAGFISKRYDGKLAASVAEPALLQEFVAAGDSIADSFEKREFARAVRDIMALADKANQYIDTKAPWVLVKDDARQQEAHDVCSMGLNLFRVLMQYLKPVLPVMAGEVEAFLNTELSWQNYHQPLLNHAINPFKALMTRVDPLKVAAMVEASTENLQATPQHQPQLPAVAVTEREPISETISIDDFAKIDLRVAKIVSASAVEGADKLVQLQLDIGNGETRQVFAGIKAAYAPEDLIGRSTVMVANLAPRKMRFGLSEGMVLAAGPGGGDVFILSPDDGALPGMRVK</sequence>
<feature type="short sequence motif" description="'KMSKS' region" evidence="16">
    <location>
        <begin position="329"/>
        <end position="333"/>
    </location>
</feature>
<dbReference type="CDD" id="cd02800">
    <property type="entry name" value="tRNA_bind_EcMetRS_like"/>
    <property type="match status" value="1"/>
</dbReference>
<keyword evidence="19" id="KW-1185">Reference proteome</keyword>
<keyword evidence="12 16" id="KW-0694">RNA-binding</keyword>
<dbReference type="GO" id="GO:0046872">
    <property type="term" value="F:metal ion binding"/>
    <property type="evidence" value="ECO:0007669"/>
    <property type="project" value="UniProtKB-KW"/>
</dbReference>
<dbReference type="CDD" id="cd07957">
    <property type="entry name" value="Anticodon_Ia_Met"/>
    <property type="match status" value="1"/>
</dbReference>
<dbReference type="InterPro" id="IPR029038">
    <property type="entry name" value="MetRS_Zn"/>
</dbReference>
<dbReference type="EC" id="6.1.1.10" evidence="16"/>
<dbReference type="Pfam" id="PF19303">
    <property type="entry name" value="Anticodon_3"/>
    <property type="match status" value="1"/>
</dbReference>
<keyword evidence="6 16" id="KW-0820">tRNA-binding</keyword>
<dbReference type="InterPro" id="IPR023458">
    <property type="entry name" value="Met-tRNA_ligase_1"/>
</dbReference>
<dbReference type="GO" id="GO:0006431">
    <property type="term" value="P:methionyl-tRNA aminoacylation"/>
    <property type="evidence" value="ECO:0007669"/>
    <property type="project" value="UniProtKB-UniRule"/>
</dbReference>
<feature type="binding site" evidence="16">
    <location>
        <position position="144"/>
    </location>
    <ligand>
        <name>Zn(2+)</name>
        <dbReference type="ChEBI" id="CHEBI:29105"/>
    </ligand>
</feature>
<dbReference type="FunFam" id="2.40.50.140:FF:000042">
    <property type="entry name" value="Methionine--tRNA ligase"/>
    <property type="match status" value="1"/>
</dbReference>
<evidence type="ECO:0000256" key="7">
    <source>
        <dbReference type="ARBA" id="ARBA00022598"/>
    </source>
</evidence>
<organism evidence="18 19">
    <name type="scientific">Arsukibacterium ikkense</name>
    <dbReference type="NCBI Taxonomy" id="336831"/>
    <lineage>
        <taxon>Bacteria</taxon>
        <taxon>Pseudomonadati</taxon>
        <taxon>Pseudomonadota</taxon>
        <taxon>Gammaproteobacteria</taxon>
        <taxon>Chromatiales</taxon>
        <taxon>Chromatiaceae</taxon>
        <taxon>Arsukibacterium</taxon>
    </lineage>
</organism>
<dbReference type="InterPro" id="IPR002547">
    <property type="entry name" value="tRNA-bd_dom"/>
</dbReference>
<evidence type="ECO:0000256" key="6">
    <source>
        <dbReference type="ARBA" id="ARBA00022555"/>
    </source>
</evidence>
<dbReference type="PANTHER" id="PTHR45765:SF1">
    <property type="entry name" value="METHIONINE--TRNA LIGASE, CYTOPLASMIC"/>
    <property type="match status" value="1"/>
</dbReference>
<dbReference type="RefSeq" id="WP_046559170.1">
    <property type="nucleotide sequence ID" value="NZ_LAHO01000023.1"/>
</dbReference>
<dbReference type="InterPro" id="IPR041872">
    <property type="entry name" value="Anticodon_Met"/>
</dbReference>
<evidence type="ECO:0000256" key="15">
    <source>
        <dbReference type="ARBA" id="ARBA00047364"/>
    </source>
</evidence>
<dbReference type="InterPro" id="IPR014758">
    <property type="entry name" value="Met-tRNA_synth"/>
</dbReference>
<dbReference type="PATRIC" id="fig|336831.14.peg.2011"/>
<keyword evidence="14 16" id="KW-0030">Aminoacyl-tRNA synthetase</keyword>
<reference evidence="18 19" key="1">
    <citation type="submission" date="2015-03" db="EMBL/GenBank/DDBJ databases">
        <title>Draft genome sequences of two protease-producing strains of Arsukibacterium isolated from two cold and alkaline environments.</title>
        <authorList>
            <person name="Lylloff J.E."/>
            <person name="Skov L.B."/>
            <person name="Jepsen M."/>
            <person name="Hallin P.F."/>
            <person name="Sorensen S.J."/>
            <person name="Stougaard P."/>
            <person name="Glaring M.A."/>
        </authorList>
    </citation>
    <scope>NUCLEOTIDE SEQUENCE [LARGE SCALE GENOMIC DNA]</scope>
    <source>
        <strain evidence="18 19">GCM72</strain>
    </source>
</reference>
<dbReference type="GO" id="GO:0000049">
    <property type="term" value="F:tRNA binding"/>
    <property type="evidence" value="ECO:0007669"/>
    <property type="project" value="UniProtKB-UniRule"/>
</dbReference>
<dbReference type="AlphaFoldDB" id="A0A0M2UZH9"/>
<comment type="function">
    <text evidence="1 16">Is required not only for elongation of protein synthesis but also for the initiation of all mRNA translation through initiator tRNA(fMet) aminoacylation.</text>
</comment>
<evidence type="ECO:0000256" key="10">
    <source>
        <dbReference type="ARBA" id="ARBA00022833"/>
    </source>
</evidence>
<comment type="similarity">
    <text evidence="3 16">Belongs to the class-I aminoacyl-tRNA synthetase family. MetG type 1 subfamily.</text>
</comment>
<dbReference type="PANTHER" id="PTHR45765">
    <property type="entry name" value="METHIONINE--TRNA LIGASE"/>
    <property type="match status" value="1"/>
</dbReference>
<dbReference type="InterPro" id="IPR004495">
    <property type="entry name" value="Met-tRNA-synth_bsu_C"/>
</dbReference>
<evidence type="ECO:0000313" key="19">
    <source>
        <dbReference type="Proteomes" id="UP000034228"/>
    </source>
</evidence>
<keyword evidence="9 16" id="KW-0547">Nucleotide-binding</keyword>
<accession>A0A0M2UZH9</accession>
<keyword evidence="13 16" id="KW-0648">Protein biosynthesis</keyword>
<dbReference type="EMBL" id="LAHO01000023">
    <property type="protein sequence ID" value="KKO43957.1"/>
    <property type="molecule type" value="Genomic_DNA"/>
</dbReference>
<evidence type="ECO:0000256" key="4">
    <source>
        <dbReference type="ARBA" id="ARBA00011738"/>
    </source>
</evidence>
<feature type="binding site" evidence="16">
    <location>
        <position position="160"/>
    </location>
    <ligand>
        <name>Zn(2+)</name>
        <dbReference type="ChEBI" id="CHEBI:29105"/>
    </ligand>
</feature>
<name>A0A0M2UZH9_9GAMM</name>
<feature type="binding site" evidence="16">
    <location>
        <position position="147"/>
    </location>
    <ligand>
        <name>Zn(2+)</name>
        <dbReference type="ChEBI" id="CHEBI:29105"/>
    </ligand>
</feature>
<dbReference type="GO" id="GO:0004825">
    <property type="term" value="F:methionine-tRNA ligase activity"/>
    <property type="evidence" value="ECO:0007669"/>
    <property type="project" value="UniProtKB-UniRule"/>
</dbReference>
<dbReference type="InterPro" id="IPR001412">
    <property type="entry name" value="aa-tRNA-synth_I_CS"/>
</dbReference>
<dbReference type="Gene3D" id="1.10.730.10">
    <property type="entry name" value="Isoleucyl-tRNA Synthetase, Domain 1"/>
    <property type="match status" value="1"/>
</dbReference>
<dbReference type="PROSITE" id="PS00178">
    <property type="entry name" value="AA_TRNA_LIGASE_I"/>
    <property type="match status" value="1"/>
</dbReference>
<gene>
    <name evidence="16 18" type="primary">metG</name>
    <name evidence="18" type="ORF">WG68_18180</name>
</gene>
<evidence type="ECO:0000256" key="3">
    <source>
        <dbReference type="ARBA" id="ARBA00008258"/>
    </source>
</evidence>
<dbReference type="NCBIfam" id="TIGR00399">
    <property type="entry name" value="metG_C_term"/>
    <property type="match status" value="1"/>
</dbReference>
<dbReference type="Proteomes" id="UP000034228">
    <property type="component" value="Unassembled WGS sequence"/>
</dbReference>
<dbReference type="InterPro" id="IPR014729">
    <property type="entry name" value="Rossmann-like_a/b/a_fold"/>
</dbReference>
<feature type="short sequence motif" description="'HIGH' region" evidence="16">
    <location>
        <begin position="13"/>
        <end position="23"/>
    </location>
</feature>
<dbReference type="PRINTS" id="PR01041">
    <property type="entry name" value="TRNASYNTHMET"/>
</dbReference>
<proteinExistence type="inferred from homology"/>